<keyword evidence="5 8" id="KW-1133">Transmembrane helix</keyword>
<comment type="function">
    <text evidence="8">Functions as a zinc transporter.</text>
</comment>
<feature type="transmembrane region" description="Helical" evidence="8">
    <location>
        <begin position="379"/>
        <end position="397"/>
    </location>
</feature>
<dbReference type="AlphaFoldDB" id="A0A0A8LBQ1"/>
<feature type="transmembrane region" description="Helical" evidence="8">
    <location>
        <begin position="81"/>
        <end position="114"/>
    </location>
</feature>
<evidence type="ECO:0000256" key="1">
    <source>
        <dbReference type="ARBA" id="ARBA00004141"/>
    </source>
</evidence>
<dbReference type="Gene3D" id="1.20.1510.10">
    <property type="entry name" value="Cation efflux protein transmembrane domain"/>
    <property type="match status" value="1"/>
</dbReference>
<name>A0A0A8LBQ1_9SACH</name>
<evidence type="ECO:0000256" key="4">
    <source>
        <dbReference type="ARBA" id="ARBA00022692"/>
    </source>
</evidence>
<feature type="transmembrane region" description="Helical" evidence="8">
    <location>
        <begin position="520"/>
        <end position="537"/>
    </location>
</feature>
<dbReference type="FunFam" id="1.20.1510.10:FF:000014">
    <property type="entry name" value="Cation efflux protein/ zinc transporter"/>
    <property type="match status" value="1"/>
</dbReference>
<comment type="subcellular location">
    <subcellularLocation>
        <location evidence="8">Endoplasmic reticulum membrane</location>
        <topology evidence="8">Multi-pass membrane protein</topology>
    </subcellularLocation>
    <subcellularLocation>
        <location evidence="1">Membrane</location>
        <topology evidence="1">Multi-pass membrane protein</topology>
    </subcellularLocation>
</comment>
<protein>
    <recommendedName>
        <fullName evidence="8">Zinc transporter</fullName>
    </recommendedName>
</protein>
<evidence type="ECO:0000256" key="5">
    <source>
        <dbReference type="ARBA" id="ARBA00022989"/>
    </source>
</evidence>
<keyword evidence="12" id="KW-1185">Reference proteome</keyword>
<comment type="caution">
    <text evidence="11">The sequence shown here is derived from an EMBL/GenBank/DDBJ whole genome shotgun (WGS) entry which is preliminary data.</text>
</comment>
<evidence type="ECO:0000256" key="7">
    <source>
        <dbReference type="ARBA" id="ARBA00023136"/>
    </source>
</evidence>
<proteinExistence type="inferred from homology"/>
<sequence length="705" mass="77827">MAPNSDSSSSANTLLSIIPLTLLYPTLLLSNNLILTVHDDIIDQSDNHVPLLIQYLVLPIFASSLITLCSQFLRTFSNHALILVISFLVMVLNLFLGPVEASTVSILLLQLVTASDYNLWKYSILPLLSVGIDYYDSSLSFTTGCSYISLLAVIFFTAKSKKSLHYLDHIKVPKIALLSASFISLAIMYLWVNLSADNQTEITKINYSMLFVFLGCTLVLLLVCQDINSTMEKKPFATIWQNQYSATIIGIMAMVLKYLSFNAISSTTTSDILTGVFILVSGILPRSLEYDNQAYIAKLEEDADKHCTHESSHTHSHGGKEVSNNEKEFLTTSRLLMSLATNKETKSIFSFLLLNTAFMFVQLLYSFRSRSLGLLSDSLHMALDCTSLFLGLLAGIISKYPSSDKYPFALGYLETIAGFTNGVLLIGIVTEIFIESFQRIFNPVTILGTTELLVVSILGLLVNVVGLCAFDHGHDHGGHESNDNMRGVFLHVLADTLGSVGVIISTLLTKVFKSQIFDPIASFFIAILILLSSLPLLKSTGSSMLFRVDDKKHALLKNVLNQIVSTPGVTGYTTPRFWPESSSGPSHDHGHSHSHTSATPQEEQHEHEHASSHSHSHAEKDTHTHSHSHTEHAEEIEALSSSTSKPTLVGYIHVQYVDGENSSIIKKRVEKIFDKANIKVWIQVEAQSSSCWCRATSMKDQAILV</sequence>
<dbReference type="SUPFAM" id="SSF161111">
    <property type="entry name" value="Cation efflux protein transmembrane domain-like"/>
    <property type="match status" value="1"/>
</dbReference>
<feature type="transmembrane region" description="Helical" evidence="8">
    <location>
        <begin position="12"/>
        <end position="29"/>
    </location>
</feature>
<gene>
    <name evidence="11" type="ORF">KLDO_g4522</name>
</gene>
<dbReference type="EMBL" id="CCBQ010000047">
    <property type="protein sequence ID" value="CDO96315.1"/>
    <property type="molecule type" value="Genomic_DNA"/>
</dbReference>
<feature type="region of interest" description="Disordered" evidence="9">
    <location>
        <begin position="575"/>
        <end position="641"/>
    </location>
</feature>
<feature type="transmembrane region" description="Helical" evidence="8">
    <location>
        <begin position="134"/>
        <end position="155"/>
    </location>
</feature>
<dbReference type="NCBIfam" id="TIGR01297">
    <property type="entry name" value="CDF"/>
    <property type="match status" value="1"/>
</dbReference>
<dbReference type="InterPro" id="IPR045316">
    <property type="entry name" value="Msc2-like"/>
</dbReference>
<feature type="transmembrane region" description="Helical" evidence="8">
    <location>
        <begin position="49"/>
        <end position="69"/>
    </location>
</feature>
<organism evidence="11 12">
    <name type="scientific">Kluyveromyces dobzhanskii CBS 2104</name>
    <dbReference type="NCBI Taxonomy" id="1427455"/>
    <lineage>
        <taxon>Eukaryota</taxon>
        <taxon>Fungi</taxon>
        <taxon>Dikarya</taxon>
        <taxon>Ascomycota</taxon>
        <taxon>Saccharomycotina</taxon>
        <taxon>Saccharomycetes</taxon>
        <taxon>Saccharomycetales</taxon>
        <taxon>Saccharomycetaceae</taxon>
        <taxon>Kluyveromyces</taxon>
    </lineage>
</organism>
<dbReference type="PANTHER" id="PTHR45755">
    <property type="match status" value="1"/>
</dbReference>
<feature type="transmembrane region" description="Helical" evidence="8">
    <location>
        <begin position="409"/>
        <end position="434"/>
    </location>
</feature>
<dbReference type="GO" id="GO:0031410">
    <property type="term" value="C:cytoplasmic vesicle"/>
    <property type="evidence" value="ECO:0007669"/>
    <property type="project" value="TreeGrafter"/>
</dbReference>
<accession>A0A0A8LBQ1</accession>
<reference evidence="11 12" key="1">
    <citation type="submission" date="2014-03" db="EMBL/GenBank/DDBJ databases">
        <title>The genome of Kluyveromyces dobzhanskii.</title>
        <authorList>
            <person name="Nystedt B."/>
            <person name="Astrom S."/>
        </authorList>
    </citation>
    <scope>NUCLEOTIDE SEQUENCE [LARGE SCALE GENOMIC DNA]</scope>
    <source>
        <strain evidence="11 12">CBS 2104</strain>
    </source>
</reference>
<keyword evidence="7 8" id="KW-0472">Membrane</keyword>
<evidence type="ECO:0000256" key="3">
    <source>
        <dbReference type="ARBA" id="ARBA00022448"/>
    </source>
</evidence>
<feature type="domain" description="Cation efflux protein transmembrane" evidence="10">
    <location>
        <begin position="349"/>
        <end position="545"/>
    </location>
</feature>
<feature type="transmembrane region" description="Helical" evidence="8">
    <location>
        <begin position="204"/>
        <end position="223"/>
    </location>
</feature>
<dbReference type="InterPro" id="IPR002524">
    <property type="entry name" value="Cation_efflux"/>
</dbReference>
<feature type="compositionally biased region" description="Basic and acidic residues" evidence="9">
    <location>
        <begin position="602"/>
        <end position="635"/>
    </location>
</feature>
<evidence type="ECO:0000259" key="10">
    <source>
        <dbReference type="Pfam" id="PF01545"/>
    </source>
</evidence>
<comment type="similarity">
    <text evidence="2 8">Belongs to the cation diffusion facilitator (CDF) transporter (TC 2.A.4) family. SLC30A subfamily.</text>
</comment>
<evidence type="ECO:0000313" key="12">
    <source>
        <dbReference type="Proteomes" id="UP000031516"/>
    </source>
</evidence>
<evidence type="ECO:0000256" key="9">
    <source>
        <dbReference type="SAM" id="MobiDB-lite"/>
    </source>
</evidence>
<feature type="transmembrane region" description="Helical" evidence="8">
    <location>
        <begin position="446"/>
        <end position="467"/>
    </location>
</feature>
<dbReference type="GO" id="GO:0005794">
    <property type="term" value="C:Golgi apparatus"/>
    <property type="evidence" value="ECO:0007669"/>
    <property type="project" value="TreeGrafter"/>
</dbReference>
<evidence type="ECO:0000256" key="2">
    <source>
        <dbReference type="ARBA" id="ARBA00008873"/>
    </source>
</evidence>
<evidence type="ECO:0000256" key="8">
    <source>
        <dbReference type="RuleBase" id="RU369017"/>
    </source>
</evidence>
<dbReference type="OrthoDB" id="78669at2759"/>
<feature type="transmembrane region" description="Helical" evidence="8">
    <location>
        <begin position="488"/>
        <end position="508"/>
    </location>
</feature>
<keyword evidence="4 8" id="KW-0812">Transmembrane</keyword>
<keyword evidence="6 8" id="KW-0406">Ion transport</keyword>
<dbReference type="GO" id="GO:0006882">
    <property type="term" value="P:intracellular zinc ion homeostasis"/>
    <property type="evidence" value="ECO:0007669"/>
    <property type="project" value="InterPro"/>
</dbReference>
<dbReference type="InterPro" id="IPR058533">
    <property type="entry name" value="Cation_efflux_TM"/>
</dbReference>
<dbReference type="PANTHER" id="PTHR45755:SF4">
    <property type="entry name" value="ZINC TRANSPORTER 7"/>
    <property type="match status" value="1"/>
</dbReference>
<feature type="transmembrane region" description="Helical" evidence="8">
    <location>
        <begin position="175"/>
        <end position="192"/>
    </location>
</feature>
<keyword evidence="3 8" id="KW-0813">Transport</keyword>
<keyword evidence="8" id="KW-0256">Endoplasmic reticulum</keyword>
<evidence type="ECO:0000313" key="11">
    <source>
        <dbReference type="EMBL" id="CDO96315.1"/>
    </source>
</evidence>
<dbReference type="GO" id="GO:0005385">
    <property type="term" value="F:zinc ion transmembrane transporter activity"/>
    <property type="evidence" value="ECO:0007669"/>
    <property type="project" value="UniProtKB-UniRule"/>
</dbReference>
<dbReference type="InterPro" id="IPR027469">
    <property type="entry name" value="Cation_efflux_TMD_sf"/>
</dbReference>
<feature type="transmembrane region" description="Helical" evidence="8">
    <location>
        <begin position="347"/>
        <end position="367"/>
    </location>
</feature>
<dbReference type="Proteomes" id="UP000031516">
    <property type="component" value="Unassembled WGS sequence"/>
</dbReference>
<evidence type="ECO:0000256" key="6">
    <source>
        <dbReference type="ARBA" id="ARBA00023065"/>
    </source>
</evidence>
<dbReference type="GO" id="GO:0005789">
    <property type="term" value="C:endoplasmic reticulum membrane"/>
    <property type="evidence" value="ECO:0007669"/>
    <property type="project" value="UniProtKB-SubCell"/>
</dbReference>
<dbReference type="Pfam" id="PF01545">
    <property type="entry name" value="Cation_efflux"/>
    <property type="match status" value="1"/>
</dbReference>
<dbReference type="GO" id="GO:1904257">
    <property type="term" value="P:zinc ion import into Golgi lumen"/>
    <property type="evidence" value="ECO:0007669"/>
    <property type="project" value="TreeGrafter"/>
</dbReference>
<comment type="caution">
    <text evidence="8">Lacks conserved residue(s) required for the propagation of feature annotation.</text>
</comment>